<evidence type="ECO:0000256" key="3">
    <source>
        <dbReference type="ARBA" id="ARBA00022692"/>
    </source>
</evidence>
<dbReference type="Pfam" id="PF13715">
    <property type="entry name" value="CarbopepD_reg_2"/>
    <property type="match status" value="1"/>
</dbReference>
<evidence type="ECO:0000313" key="11">
    <source>
        <dbReference type="EMBL" id="KUG25729.1"/>
    </source>
</evidence>
<evidence type="ECO:0000256" key="5">
    <source>
        <dbReference type="ARBA" id="ARBA00023077"/>
    </source>
</evidence>
<dbReference type="Pfam" id="PF07715">
    <property type="entry name" value="Plug"/>
    <property type="match status" value="1"/>
</dbReference>
<evidence type="ECO:0000256" key="7">
    <source>
        <dbReference type="ARBA" id="ARBA00023170"/>
    </source>
</evidence>
<keyword evidence="5" id="KW-0798">TonB box</keyword>
<reference evidence="11" key="1">
    <citation type="journal article" date="2015" name="Proc. Natl. Acad. Sci. U.S.A.">
        <title>Networks of energetic and metabolic interactions define dynamics in microbial communities.</title>
        <authorList>
            <person name="Embree M."/>
            <person name="Liu J.K."/>
            <person name="Al-Bassam M.M."/>
            <person name="Zengler K."/>
        </authorList>
    </citation>
    <scope>NUCLEOTIDE SEQUENCE</scope>
</reference>
<evidence type="ECO:0000256" key="8">
    <source>
        <dbReference type="ARBA" id="ARBA00023237"/>
    </source>
</evidence>
<protein>
    <submittedName>
        <fullName evidence="11">Tonb-dependent receptor</fullName>
    </submittedName>
</protein>
<dbReference type="Pfam" id="PF00593">
    <property type="entry name" value="TonB_dep_Rec_b-barrel"/>
    <property type="match status" value="1"/>
</dbReference>
<dbReference type="SUPFAM" id="SSF56935">
    <property type="entry name" value="Porins"/>
    <property type="match status" value="1"/>
</dbReference>
<comment type="subcellular location">
    <subcellularLocation>
        <location evidence="1">Cell outer membrane</location>
        <topology evidence="1">Multi-pass membrane protein</topology>
    </subcellularLocation>
</comment>
<gene>
    <name evidence="11" type="ORF">ASZ90_004444</name>
</gene>
<keyword evidence="4" id="KW-0732">Signal</keyword>
<evidence type="ECO:0000259" key="9">
    <source>
        <dbReference type="Pfam" id="PF00593"/>
    </source>
</evidence>
<dbReference type="PROSITE" id="PS52016">
    <property type="entry name" value="TONB_DEPENDENT_REC_3"/>
    <property type="match status" value="1"/>
</dbReference>
<dbReference type="InterPro" id="IPR012910">
    <property type="entry name" value="Plug_dom"/>
</dbReference>
<proteinExistence type="predicted"/>
<comment type="caution">
    <text evidence="11">The sequence shown here is derived from an EMBL/GenBank/DDBJ whole genome shotgun (WGS) entry which is preliminary data.</text>
</comment>
<dbReference type="GO" id="GO:0044718">
    <property type="term" value="P:siderophore transmembrane transport"/>
    <property type="evidence" value="ECO:0007669"/>
    <property type="project" value="TreeGrafter"/>
</dbReference>
<organism evidence="11">
    <name type="scientific">hydrocarbon metagenome</name>
    <dbReference type="NCBI Taxonomy" id="938273"/>
    <lineage>
        <taxon>unclassified sequences</taxon>
        <taxon>metagenomes</taxon>
        <taxon>ecological metagenomes</taxon>
    </lineage>
</organism>
<keyword evidence="2" id="KW-0813">Transport</keyword>
<keyword evidence="6" id="KW-0472">Membrane</keyword>
<keyword evidence="3" id="KW-0812">Transmembrane</keyword>
<evidence type="ECO:0000256" key="4">
    <source>
        <dbReference type="ARBA" id="ARBA00022729"/>
    </source>
</evidence>
<evidence type="ECO:0000256" key="2">
    <source>
        <dbReference type="ARBA" id="ARBA00022448"/>
    </source>
</evidence>
<dbReference type="InterPro" id="IPR039426">
    <property type="entry name" value="TonB-dep_rcpt-like"/>
</dbReference>
<evidence type="ECO:0000259" key="10">
    <source>
        <dbReference type="Pfam" id="PF07715"/>
    </source>
</evidence>
<dbReference type="GO" id="GO:0015344">
    <property type="term" value="F:siderophore uptake transmembrane transporter activity"/>
    <property type="evidence" value="ECO:0007669"/>
    <property type="project" value="TreeGrafter"/>
</dbReference>
<feature type="domain" description="TonB-dependent receptor plug" evidence="10">
    <location>
        <begin position="129"/>
        <end position="223"/>
    </location>
</feature>
<dbReference type="GO" id="GO:0009279">
    <property type="term" value="C:cell outer membrane"/>
    <property type="evidence" value="ECO:0007669"/>
    <property type="project" value="UniProtKB-SubCell"/>
</dbReference>
<dbReference type="InterPro" id="IPR000531">
    <property type="entry name" value="Beta-barrel_TonB"/>
</dbReference>
<accession>A0A0W8FY39</accession>
<dbReference type="AlphaFoldDB" id="A0A0W8FY39"/>
<dbReference type="Gene3D" id="2.40.170.20">
    <property type="entry name" value="TonB-dependent receptor, beta-barrel domain"/>
    <property type="match status" value="1"/>
</dbReference>
<dbReference type="Gene3D" id="2.60.40.1120">
    <property type="entry name" value="Carboxypeptidase-like, regulatory domain"/>
    <property type="match status" value="1"/>
</dbReference>
<dbReference type="InterPro" id="IPR037066">
    <property type="entry name" value="Plug_dom_sf"/>
</dbReference>
<dbReference type="Gene3D" id="2.170.130.10">
    <property type="entry name" value="TonB-dependent receptor, plug domain"/>
    <property type="match status" value="1"/>
</dbReference>
<evidence type="ECO:0000256" key="6">
    <source>
        <dbReference type="ARBA" id="ARBA00023136"/>
    </source>
</evidence>
<dbReference type="SUPFAM" id="SSF49464">
    <property type="entry name" value="Carboxypeptidase regulatory domain-like"/>
    <property type="match status" value="1"/>
</dbReference>
<name>A0A0W8FY39_9ZZZZ</name>
<dbReference type="PANTHER" id="PTHR30069">
    <property type="entry name" value="TONB-DEPENDENT OUTER MEMBRANE RECEPTOR"/>
    <property type="match status" value="1"/>
</dbReference>
<keyword evidence="7 11" id="KW-0675">Receptor</keyword>
<sequence length="755" mass="84369">MKKIILGLIFFSIGLSAQSTGKVTGRVVENISRQPIPGVNVILERTQIGGATDIEGKFEISNVPIGNYQVRISAIGYTTLIRSDVVVNSARPTQLTIELAETVLELEGVTITSGFFDSEPTEVISLKKFSYEEIRRAPGGFEDVVRALSVLPGVGQQSAGRNDLVVRGGAPSENLYLVDGFIFPTINHFGNQGATGGPLSFINLDFVEETSFSTGGFSAIYGDKLSSVLKINLREGRTDRFGGKATISASQFGLNLEGPVQEKSNFIFSIRRSYLDFIFNAAGFNFVPEYYDLLGKYNYNIDNSNRISFLFVGALDRVKFNNNDEDDIFDNARILGSDQNQYVTGISYDHLFRNGILTFSAGRSYIKFDSFQNDTLLNPIFINNSIEAENELKGSLIYKLSLNAEINVGASVKFIDFQTDVLFPNNFITTFGDTLLQNNLTADKNFSKYGAYLQYSNLFFNKLRFNLGGRVDYFDAIDKSFYLSPRFSASYNFNNLTRLNFSTGVYHQFPSYIWLAARNNNLEAIKVNQYILGVSQRLTENLQLKLEGFYKVYKNYPASTLRPYLVLANTGAGYGGAEENFESFGFESLVSEGFGNAKGIELSVQKRSTGQGIYGLISATYAQTEFTGLDGIKRPSAFEQEWIFNLSGGYIFDHQWEVSFKFRYASGRPITPYNSNGTQSLSNYLTDNLPPLHTLDLRVDKRWDLGGLSLITYLDIQNVYNRSNVQNIRWDYKKMKVDDTSSIGILPSIGISLEF</sequence>
<dbReference type="InterPro" id="IPR036942">
    <property type="entry name" value="Beta-barrel_TonB_sf"/>
</dbReference>
<evidence type="ECO:0000256" key="1">
    <source>
        <dbReference type="ARBA" id="ARBA00004571"/>
    </source>
</evidence>
<dbReference type="PANTHER" id="PTHR30069:SF29">
    <property type="entry name" value="HEMOGLOBIN AND HEMOGLOBIN-HAPTOGLOBIN-BINDING PROTEIN 1-RELATED"/>
    <property type="match status" value="1"/>
</dbReference>
<keyword evidence="8" id="KW-0998">Cell outer membrane</keyword>
<feature type="domain" description="TonB-dependent receptor-like beta-barrel" evidence="9">
    <location>
        <begin position="290"/>
        <end position="718"/>
    </location>
</feature>
<dbReference type="EMBL" id="LNQE01000615">
    <property type="protein sequence ID" value="KUG25729.1"/>
    <property type="molecule type" value="Genomic_DNA"/>
</dbReference>
<dbReference type="InterPro" id="IPR008969">
    <property type="entry name" value="CarboxyPept-like_regulatory"/>
</dbReference>